<accession>A0A4Y8SGD7</accession>
<dbReference type="RefSeq" id="WP_133229218.1">
    <property type="nucleotide sequence ID" value="NZ_SOZE01000008.1"/>
</dbReference>
<dbReference type="GO" id="GO:0003677">
    <property type="term" value="F:DNA binding"/>
    <property type="evidence" value="ECO:0007669"/>
    <property type="project" value="UniProtKB-KW"/>
</dbReference>
<dbReference type="AlphaFoldDB" id="A0A4Y8SGD7"/>
<dbReference type="Proteomes" id="UP000297540">
    <property type="component" value="Unassembled WGS sequence"/>
</dbReference>
<evidence type="ECO:0000313" key="3">
    <source>
        <dbReference type="Proteomes" id="UP000297540"/>
    </source>
</evidence>
<proteinExistence type="predicted"/>
<dbReference type="Pfam" id="PF12728">
    <property type="entry name" value="HTH_17"/>
    <property type="match status" value="1"/>
</dbReference>
<dbReference type="InterPro" id="IPR041657">
    <property type="entry name" value="HTH_17"/>
</dbReference>
<sequence length="91" mass="10892">MEVICFEDRAFYAMIDKLEAYIDSKKPKQTQGDKWVSGEEAMRMLRITSKTTLQKFRDEGKIRYSQPEKKIILYDADSIRDFIEDFTYETF</sequence>
<organism evidence="2 3">
    <name type="scientific">Mucilaginibacter psychrotolerans</name>
    <dbReference type="NCBI Taxonomy" id="1524096"/>
    <lineage>
        <taxon>Bacteria</taxon>
        <taxon>Pseudomonadati</taxon>
        <taxon>Bacteroidota</taxon>
        <taxon>Sphingobacteriia</taxon>
        <taxon>Sphingobacteriales</taxon>
        <taxon>Sphingobacteriaceae</taxon>
        <taxon>Mucilaginibacter</taxon>
    </lineage>
</organism>
<reference evidence="2 3" key="1">
    <citation type="journal article" date="2017" name="Int. J. Syst. Evol. Microbiol.">
        <title>Mucilaginibacterpsychrotolerans sp. nov., isolated from peatlands.</title>
        <authorList>
            <person name="Deng Y."/>
            <person name="Shen L."/>
            <person name="Xu B."/>
            <person name="Liu Y."/>
            <person name="Gu Z."/>
            <person name="Liu H."/>
            <person name="Zhou Y."/>
        </authorList>
    </citation>
    <scope>NUCLEOTIDE SEQUENCE [LARGE SCALE GENOMIC DNA]</scope>
    <source>
        <strain evidence="2 3">NH7-4</strain>
    </source>
</reference>
<dbReference type="OrthoDB" id="961769at2"/>
<comment type="caution">
    <text evidence="2">The sequence shown here is derived from an EMBL/GenBank/DDBJ whole genome shotgun (WGS) entry which is preliminary data.</text>
</comment>
<feature type="domain" description="Helix-turn-helix" evidence="1">
    <location>
        <begin position="35"/>
        <end position="84"/>
    </location>
</feature>
<dbReference type="EMBL" id="SOZE01000008">
    <property type="protein sequence ID" value="TFF37942.1"/>
    <property type="molecule type" value="Genomic_DNA"/>
</dbReference>
<keyword evidence="3" id="KW-1185">Reference proteome</keyword>
<keyword evidence="2" id="KW-0238">DNA-binding</keyword>
<dbReference type="PANTHER" id="PTHR34585">
    <property type="match status" value="1"/>
</dbReference>
<dbReference type="PANTHER" id="PTHR34585:SF22">
    <property type="entry name" value="HELIX-TURN-HELIX DOMAIN-CONTAINING PROTEIN"/>
    <property type="match status" value="1"/>
</dbReference>
<protein>
    <submittedName>
        <fullName evidence="2">DNA-binding protein</fullName>
    </submittedName>
</protein>
<evidence type="ECO:0000259" key="1">
    <source>
        <dbReference type="Pfam" id="PF12728"/>
    </source>
</evidence>
<name>A0A4Y8SGD7_9SPHI</name>
<evidence type="ECO:0000313" key="2">
    <source>
        <dbReference type="EMBL" id="TFF37942.1"/>
    </source>
</evidence>
<gene>
    <name evidence="2" type="ORF">E2R66_10155</name>
</gene>